<evidence type="ECO:0000259" key="3">
    <source>
        <dbReference type="PROSITE" id="PS50228"/>
    </source>
</evidence>
<dbReference type="Gene3D" id="2.60.120.740">
    <property type="match status" value="2"/>
</dbReference>
<sequence length="183" mass="20313">MVEINIFKNNKRDPGVIRVHAALYGRTDSKICSEGRPQAQLANTKCSQNNTVNVIRNRCDGKRACEINTNIVRSSDPCQGIFKYLETNYTCTPANEGQVIFVYGAHYGRRDRTTCSYKRPESQIINVDCPHPTSKVAQSCNGKNSCTIRASNSVFGDPCAGTYKYLEVAYVCEYPVGNSLPLV</sequence>
<dbReference type="PANTHER" id="PTHR46780">
    <property type="entry name" value="PROTEIN EVA-1"/>
    <property type="match status" value="1"/>
</dbReference>
<proteinExistence type="predicted"/>
<evidence type="ECO:0000313" key="5">
    <source>
        <dbReference type="Proteomes" id="UP000438429"/>
    </source>
</evidence>
<gene>
    <name evidence="4" type="ORF">F2P81_012077</name>
</gene>
<feature type="domain" description="SUEL-type lectin" evidence="3">
    <location>
        <begin position="16"/>
        <end position="92"/>
    </location>
</feature>
<name>A0A6A4SVN7_SCOMX</name>
<feature type="domain" description="SUEL-type lectin" evidence="3">
    <location>
        <begin position="88"/>
        <end position="173"/>
    </location>
</feature>
<dbReference type="Pfam" id="PF02140">
    <property type="entry name" value="SUEL_Lectin"/>
    <property type="match status" value="2"/>
</dbReference>
<protein>
    <recommendedName>
        <fullName evidence="3">SUEL-type lectin domain-containing protein</fullName>
    </recommendedName>
</protein>
<comment type="caution">
    <text evidence="4">The sequence shown here is derived from an EMBL/GenBank/DDBJ whole genome shotgun (WGS) entry which is preliminary data.</text>
</comment>
<evidence type="ECO:0000256" key="2">
    <source>
        <dbReference type="ARBA" id="ARBA00022737"/>
    </source>
</evidence>
<dbReference type="GO" id="GO:0030246">
    <property type="term" value="F:carbohydrate binding"/>
    <property type="evidence" value="ECO:0007669"/>
    <property type="project" value="UniProtKB-KW"/>
</dbReference>
<dbReference type="InterPro" id="IPR043159">
    <property type="entry name" value="Lectin_gal-bd_sf"/>
</dbReference>
<dbReference type="Proteomes" id="UP000438429">
    <property type="component" value="Unassembled WGS sequence"/>
</dbReference>
<dbReference type="InterPro" id="IPR000922">
    <property type="entry name" value="Lectin_gal-bd_dom"/>
</dbReference>
<keyword evidence="2" id="KW-0677">Repeat</keyword>
<reference evidence="4 5" key="1">
    <citation type="submission" date="2019-06" db="EMBL/GenBank/DDBJ databases">
        <title>Draft genomes of female and male turbot (Scophthalmus maximus).</title>
        <authorList>
            <person name="Xu H."/>
            <person name="Xu X.-W."/>
            <person name="Shao C."/>
            <person name="Chen S."/>
        </authorList>
    </citation>
    <scope>NUCLEOTIDE SEQUENCE [LARGE SCALE GENOMIC DNA]</scope>
    <source>
        <strain evidence="4">Ysfricsl-2016a</strain>
        <tissue evidence="4">Blood</tissue>
    </source>
</reference>
<dbReference type="AlphaFoldDB" id="A0A6A4SVN7"/>
<dbReference type="EMBL" id="VEVO01000010">
    <property type="protein sequence ID" value="KAF0036765.1"/>
    <property type="molecule type" value="Genomic_DNA"/>
</dbReference>
<keyword evidence="1" id="KW-0430">Lectin</keyword>
<organism evidence="4 5">
    <name type="scientific">Scophthalmus maximus</name>
    <name type="common">Turbot</name>
    <name type="synonym">Psetta maxima</name>
    <dbReference type="NCBI Taxonomy" id="52904"/>
    <lineage>
        <taxon>Eukaryota</taxon>
        <taxon>Metazoa</taxon>
        <taxon>Chordata</taxon>
        <taxon>Craniata</taxon>
        <taxon>Vertebrata</taxon>
        <taxon>Euteleostomi</taxon>
        <taxon>Actinopterygii</taxon>
        <taxon>Neopterygii</taxon>
        <taxon>Teleostei</taxon>
        <taxon>Neoteleostei</taxon>
        <taxon>Acanthomorphata</taxon>
        <taxon>Carangaria</taxon>
        <taxon>Pleuronectiformes</taxon>
        <taxon>Pleuronectoidei</taxon>
        <taxon>Scophthalmidae</taxon>
        <taxon>Scophthalmus</taxon>
    </lineage>
</organism>
<evidence type="ECO:0000256" key="1">
    <source>
        <dbReference type="ARBA" id="ARBA00022734"/>
    </source>
</evidence>
<accession>A0A6A4SVN7</accession>
<dbReference type="PROSITE" id="PS50228">
    <property type="entry name" value="SUEL_LECTIN"/>
    <property type="match status" value="2"/>
</dbReference>
<dbReference type="CDD" id="cd22833">
    <property type="entry name" value="Gal_Rha_Lectin_CSL1-2_RBL_SML_rpt1"/>
    <property type="match status" value="1"/>
</dbReference>
<evidence type="ECO:0000313" key="4">
    <source>
        <dbReference type="EMBL" id="KAF0036765.1"/>
    </source>
</evidence>